<protein>
    <submittedName>
        <fullName evidence="5">Cell division control protein 42</fullName>
    </submittedName>
</protein>
<keyword evidence="6" id="KW-1185">Reference proteome</keyword>
<dbReference type="PROSITE" id="PS51421">
    <property type="entry name" value="RAS"/>
    <property type="match status" value="1"/>
</dbReference>
<reference evidence="5" key="1">
    <citation type="submission" date="2020-05" db="EMBL/GenBank/DDBJ databases">
        <title>Mycena genomes resolve the evolution of fungal bioluminescence.</title>
        <authorList>
            <person name="Tsai I.J."/>
        </authorList>
    </citation>
    <scope>NUCLEOTIDE SEQUENCE</scope>
    <source>
        <strain evidence="5">171206Taipei</strain>
    </source>
</reference>
<dbReference type="GO" id="GO:0051301">
    <property type="term" value="P:cell division"/>
    <property type="evidence" value="ECO:0007669"/>
    <property type="project" value="UniProtKB-KW"/>
</dbReference>
<dbReference type="PROSITE" id="PS51419">
    <property type="entry name" value="RAB"/>
    <property type="match status" value="1"/>
</dbReference>
<evidence type="ECO:0000256" key="4">
    <source>
        <dbReference type="ARBA" id="ARBA00023134"/>
    </source>
</evidence>
<evidence type="ECO:0000256" key="2">
    <source>
        <dbReference type="ARBA" id="ARBA00022481"/>
    </source>
</evidence>
<dbReference type="SUPFAM" id="SSF52540">
    <property type="entry name" value="P-loop containing nucleoside triphosphate hydrolases"/>
    <property type="match status" value="1"/>
</dbReference>
<organism evidence="5 6">
    <name type="scientific">Mycena indigotica</name>
    <dbReference type="NCBI Taxonomy" id="2126181"/>
    <lineage>
        <taxon>Eukaryota</taxon>
        <taxon>Fungi</taxon>
        <taxon>Dikarya</taxon>
        <taxon>Basidiomycota</taxon>
        <taxon>Agaricomycotina</taxon>
        <taxon>Agaricomycetes</taxon>
        <taxon>Agaricomycetidae</taxon>
        <taxon>Agaricales</taxon>
        <taxon>Marasmiineae</taxon>
        <taxon>Mycenaceae</taxon>
        <taxon>Mycena</taxon>
    </lineage>
</organism>
<dbReference type="RefSeq" id="XP_037225436.1">
    <property type="nucleotide sequence ID" value="XM_037357526.1"/>
</dbReference>
<keyword evidence="3" id="KW-0547">Nucleotide-binding</keyword>
<comment type="similarity">
    <text evidence="1">Belongs to the small GTPase superfamily. Rho family.</text>
</comment>
<proteinExistence type="inferred from homology"/>
<dbReference type="FunFam" id="3.40.50.300:FF:001179">
    <property type="entry name" value="Rho family GTPase"/>
    <property type="match status" value="1"/>
</dbReference>
<dbReference type="GO" id="GO:0005525">
    <property type="term" value="F:GTP binding"/>
    <property type="evidence" value="ECO:0007669"/>
    <property type="project" value="UniProtKB-KW"/>
</dbReference>
<keyword evidence="5" id="KW-0132">Cell division</keyword>
<dbReference type="AlphaFoldDB" id="A0A8H6TCY8"/>
<name>A0A8H6TCY8_9AGAR</name>
<dbReference type="Pfam" id="PF00071">
    <property type="entry name" value="Ras"/>
    <property type="match status" value="1"/>
</dbReference>
<dbReference type="Gene3D" id="3.40.50.300">
    <property type="entry name" value="P-loop containing nucleotide triphosphate hydrolases"/>
    <property type="match status" value="1"/>
</dbReference>
<dbReference type="GO" id="GO:0007264">
    <property type="term" value="P:small GTPase-mediated signal transduction"/>
    <property type="evidence" value="ECO:0007669"/>
    <property type="project" value="InterPro"/>
</dbReference>
<dbReference type="GeneID" id="59340042"/>
<gene>
    <name evidence="5" type="ORF">MIND_00056000</name>
</gene>
<evidence type="ECO:0000313" key="5">
    <source>
        <dbReference type="EMBL" id="KAF7315413.1"/>
    </source>
</evidence>
<comment type="caution">
    <text evidence="5">The sequence shown here is derived from an EMBL/GenBank/DDBJ whole genome shotgun (WGS) entry which is preliminary data.</text>
</comment>
<dbReference type="InterPro" id="IPR003578">
    <property type="entry name" value="Small_GTPase_Rho"/>
</dbReference>
<dbReference type="OrthoDB" id="8830751at2759"/>
<dbReference type="InterPro" id="IPR027417">
    <property type="entry name" value="P-loop_NTPase"/>
</dbReference>
<evidence type="ECO:0000256" key="3">
    <source>
        <dbReference type="ARBA" id="ARBA00022741"/>
    </source>
</evidence>
<sequence length="192" mass="21467">MKRIKTTVLGDDGVGKTSMLYSYTSKKFPADYCPSIFCSYAENVVVDGVPYNHGLFDTAGSEEYDRLRPLSYPLTDVFLVCFSVESFSSFESCRTKWFPEAEHHCPGVPLILVAMKTDLRDNAETVENLANEHRRPISAEQGLRLSRELSASRYVECSGLTQEGLKELFDEAFAAAIEGKAKRKSPSRCTIL</sequence>
<keyword evidence="4" id="KW-0342">GTP-binding</keyword>
<dbReference type="PANTHER" id="PTHR24072">
    <property type="entry name" value="RHO FAMILY GTPASE"/>
    <property type="match status" value="1"/>
</dbReference>
<keyword evidence="5" id="KW-0131">Cell cycle</keyword>
<dbReference type="EMBL" id="JACAZF010000001">
    <property type="protein sequence ID" value="KAF7315413.1"/>
    <property type="molecule type" value="Genomic_DNA"/>
</dbReference>
<accession>A0A8H6TCY8</accession>
<dbReference type="PRINTS" id="PR00449">
    <property type="entry name" value="RASTRNSFRMNG"/>
</dbReference>
<dbReference type="SMART" id="SM00174">
    <property type="entry name" value="RHO"/>
    <property type="match status" value="1"/>
</dbReference>
<dbReference type="GO" id="GO:0003924">
    <property type="term" value="F:GTPase activity"/>
    <property type="evidence" value="ECO:0007669"/>
    <property type="project" value="InterPro"/>
</dbReference>
<dbReference type="NCBIfam" id="TIGR00231">
    <property type="entry name" value="small_GTP"/>
    <property type="match status" value="1"/>
</dbReference>
<dbReference type="PROSITE" id="PS51420">
    <property type="entry name" value="RHO"/>
    <property type="match status" value="1"/>
</dbReference>
<evidence type="ECO:0000313" key="6">
    <source>
        <dbReference type="Proteomes" id="UP000636479"/>
    </source>
</evidence>
<evidence type="ECO:0000256" key="1">
    <source>
        <dbReference type="ARBA" id="ARBA00010142"/>
    </source>
</evidence>
<dbReference type="InterPro" id="IPR001806">
    <property type="entry name" value="Small_GTPase"/>
</dbReference>
<dbReference type="Proteomes" id="UP000636479">
    <property type="component" value="Unassembled WGS sequence"/>
</dbReference>
<dbReference type="InterPro" id="IPR005225">
    <property type="entry name" value="Small_GTP-bd"/>
</dbReference>
<dbReference type="SMART" id="SM00175">
    <property type="entry name" value="RAB"/>
    <property type="match status" value="1"/>
</dbReference>
<dbReference type="SMART" id="SM00173">
    <property type="entry name" value="RAS"/>
    <property type="match status" value="1"/>
</dbReference>
<keyword evidence="2" id="KW-0488">Methylation</keyword>